<dbReference type="Gene3D" id="1.50.10.20">
    <property type="match status" value="1"/>
</dbReference>
<dbReference type="Gene3D" id="2.60.40.690">
    <property type="entry name" value="Alpha-macroglobulin, receptor-binding domain"/>
    <property type="match status" value="1"/>
</dbReference>
<evidence type="ECO:0000259" key="16">
    <source>
        <dbReference type="SMART" id="SM01361"/>
    </source>
</evidence>
<feature type="domain" description="Alpha-2-macroglobulin bait region" evidence="14">
    <location>
        <begin position="483"/>
        <end position="646"/>
    </location>
</feature>
<evidence type="ECO:0000256" key="7">
    <source>
        <dbReference type="ARBA" id="ARBA00023157"/>
    </source>
</evidence>
<feature type="region of interest" description="Disordered" evidence="12">
    <location>
        <begin position="524"/>
        <end position="559"/>
    </location>
</feature>
<dbReference type="InterPro" id="IPR002890">
    <property type="entry name" value="MG2"/>
</dbReference>
<dbReference type="SMART" id="SM01359">
    <property type="entry name" value="A2M_N_2"/>
    <property type="match status" value="1"/>
</dbReference>
<reference evidence="17 18" key="1">
    <citation type="journal article" date="2022" name="Nat. Ecol. Evol.">
        <title>A masculinizing supergene underlies an exaggerated male reproductive morph in a spider.</title>
        <authorList>
            <person name="Hendrickx F."/>
            <person name="De Corte Z."/>
            <person name="Sonet G."/>
            <person name="Van Belleghem S.M."/>
            <person name="Kostlbacher S."/>
            <person name="Vangestel C."/>
        </authorList>
    </citation>
    <scope>NUCLEOTIDE SEQUENCE [LARGE SCALE GENOMIC DNA]</scope>
    <source>
        <strain evidence="17">W744_W776</strain>
    </source>
</reference>
<dbReference type="SUPFAM" id="SSF48239">
    <property type="entry name" value="Terpenoid cyclases/Protein prenyltransferases"/>
    <property type="match status" value="1"/>
</dbReference>
<comment type="function">
    <text evidence="9">Binds covalently through a thioester bond to the pathogen surface resulting in pathogen clearance.</text>
</comment>
<dbReference type="SUPFAM" id="SSF49410">
    <property type="entry name" value="Alpha-macroglobulin receptor domain"/>
    <property type="match status" value="1"/>
</dbReference>
<dbReference type="Gene3D" id="2.60.120.1540">
    <property type="match status" value="1"/>
</dbReference>
<dbReference type="PANTHER" id="PTHR11412">
    <property type="entry name" value="MACROGLOBULIN / COMPLEMENT"/>
    <property type="match status" value="1"/>
</dbReference>
<evidence type="ECO:0000313" key="18">
    <source>
        <dbReference type="Proteomes" id="UP000827092"/>
    </source>
</evidence>
<dbReference type="InterPro" id="IPR036595">
    <property type="entry name" value="A-macroglobulin_rcpt-bd_sf"/>
</dbReference>
<dbReference type="Proteomes" id="UP000827092">
    <property type="component" value="Unassembled WGS sequence"/>
</dbReference>
<dbReference type="Gene3D" id="2.60.40.1940">
    <property type="match status" value="1"/>
</dbReference>
<feature type="compositionally biased region" description="Polar residues" evidence="12">
    <location>
        <begin position="1508"/>
        <end position="1518"/>
    </location>
</feature>
<sequence length="1736" mass="191877">MKIFNSLFCTVCFLSTVWAKKGFILTCPKALTAGSTEYFSFTAFELSHDHPKALLVQLQDWYTGEFISSATVRLHHNMNVWVEMQIPSSSTDTVAKLSVLGSLGDGHRVDAAKKVRIRRSSVITFVQTDKPVYKPGQTVRFRILPLNRQLTPLDPDAAIGEVWIEDPSGIRIAQWKQMNFTSGIVQLELPLSSEPPLGQWTIHTIVNQVTHSQKFSVDKYVLPEFEVTISPPAYVMRDAESIPVKVCAWYSYGKKVEGTVHTKVTYKGDSIQRWWASKEVLPYVEHSGPISSCETIRINARDIQMHTSKFGSRTLEFFAEVSENSTGLTFNATAHRELTGSPLKLEFVASKYFKPGIPFYGELIAHTPDNKLVPNEKIQICATYKTKLSSHRRTRTSYFPGYYPPQPTGTFETHCRNFTTNKEGRITFSMPPKSDRCIEIKIEATAVGYERISYPGEPYFIKQIRPTETLYLQPWHSLSGHYVQVASSGDPFECGRQHRVRVRYTALNGTDLHFYHQVVSRGRIVQQGSHRRTHHPSSTMDRGPFDLGPSDPASSPDLTPGDFSVVVRADAAASPAARLLVFHVLPSGEVVADSHKIRVAPCLRNKVNLNFRHEQQYPDTDASLLLSAAPGSLCGVGMVDNSVTFLKYKEHFSKEKIFDVLEKLDVGRLAAPRQVSKDHCFKDEESRNYFPRTVSDHVDTAMAFDEAGTVVISDFDLETRPCRESDDFQPYLLDLRSGRPPGLPGPTDGPLHLIGHRMMSPTTEAPPSPPPRDSEVEETEVRSYFPETWLWEMHALGPSGEIALVRRLPHTVTTWIGGAVCVHPEVGLGLLEGATIAALRPFFLSLRLPLTVTRGEQVPVTVAVFNYLEECLNIHVVLDPSDDFEVKSEGHTSTLCVCGSESKATSFMIRPTAVGPTNITVRGYSVEGDGACSGSGTLGSRDAISKQMVVEAEGFPKEEVFNYFVCPETTNGSYAEEVDLLLPEDVVEGSERAYVSVTGDLLGPSLGHLDGLVHMPAGCGEQNMALLVPNILVLEYLRATSKPDKRLQSQCLEHIKTGYQRQLQYRHSDGSFSAFGSRDSSGSTWLTAFVVRSLGQARKHVSIDEQDLARSAAYLMDRQLENGCFRASGFVYHKALKGGLSGGAESPAPLTAYVLLSLLESGAMLPSASSSALLCLKREPVPSPYALALFAYAAALAKEPDDANMYLRRLEATATTNAGSFEKYWDIKEGGLSVAVETAAYYVLTRIELEGRYSGSKVLPVIRWMLQHRNARGGFVSTQDTAVALQALARHSALHQSSQVDLGLAIEGEGIVKGFRVDQGNRLLTQGAEVPSLPTAIDMQAVGEGCALVQYIVRYNVDQSSISDAFELDVAAEIEHQNEMSCYRPKIRICMRYKISMQVSNMAVMSLKMATGFVPDKQSLEKLHSEDKIQLMRYEVEDNGLNLYFNEVTNEEKCFTFFVFREVVVLDLKAASVHLYDYYHPEYEVTKEYTIPTTCTEPSGLVPETTDSKGLTDNPSPSTVRMLQETTMPEVNVVTDTPTSQRQKSTIQAQYVTEDTSPPDSITESSGDGAQDARTTSETSAVESEPKIKTEAAEEISKVNQQGWESPTEETGKDKTETTYSIETKPEDVEHTALAEGTNGEAVSDGEPTKLEPAIIDYDSLQPAVVLGAVADSILLEDLDQVNNLHVDGDHLINFVDRDEDPDFPGGIEGNFPVTVLPADGDIENTLEDNGEQRDS</sequence>
<dbReference type="PROSITE" id="PS00477">
    <property type="entry name" value="ALPHA_2_MACROGLOBULIN"/>
    <property type="match status" value="1"/>
</dbReference>
<dbReference type="InterPro" id="IPR019742">
    <property type="entry name" value="MacrogloblnA2_CS"/>
</dbReference>
<evidence type="ECO:0000256" key="11">
    <source>
        <dbReference type="ARBA" id="ARBA00078071"/>
    </source>
</evidence>
<dbReference type="Pfam" id="PF07677">
    <property type="entry name" value="A2M_recep"/>
    <property type="match status" value="1"/>
</dbReference>
<feature type="region of interest" description="Disordered" evidence="12">
    <location>
        <begin position="755"/>
        <end position="779"/>
    </location>
</feature>
<dbReference type="Pfam" id="PF17791">
    <property type="entry name" value="MG3"/>
    <property type="match status" value="1"/>
</dbReference>
<dbReference type="EMBL" id="JAFNEN010000112">
    <property type="protein sequence ID" value="KAG8193961.1"/>
    <property type="molecule type" value="Genomic_DNA"/>
</dbReference>
<evidence type="ECO:0000259" key="15">
    <source>
        <dbReference type="SMART" id="SM01360"/>
    </source>
</evidence>
<dbReference type="FunFam" id="2.60.40.1930:FF:000001">
    <property type="entry name" value="CD109 isoform 3"/>
    <property type="match status" value="1"/>
</dbReference>
<evidence type="ECO:0000313" key="17">
    <source>
        <dbReference type="EMBL" id="KAG8193961.1"/>
    </source>
</evidence>
<dbReference type="Pfam" id="PF17789">
    <property type="entry name" value="MG4"/>
    <property type="match status" value="1"/>
</dbReference>
<keyword evidence="18" id="KW-1185">Reference proteome</keyword>
<evidence type="ECO:0000256" key="4">
    <source>
        <dbReference type="ARBA" id="ARBA00022690"/>
    </source>
</evidence>
<dbReference type="InterPro" id="IPR040839">
    <property type="entry name" value="MG4"/>
</dbReference>
<keyword evidence="3" id="KW-0964">Secreted</keyword>
<keyword evidence="6" id="KW-0722">Serine protease inhibitor</keyword>
<dbReference type="SMART" id="SM01361">
    <property type="entry name" value="A2M_recep"/>
    <property type="match status" value="1"/>
</dbReference>
<dbReference type="InterPro" id="IPR009048">
    <property type="entry name" value="A-macroglobulin_rcpt-bd"/>
</dbReference>
<dbReference type="SMART" id="SM01360">
    <property type="entry name" value="A2M"/>
    <property type="match status" value="1"/>
</dbReference>
<organism evidence="17 18">
    <name type="scientific">Oedothorax gibbosus</name>
    <dbReference type="NCBI Taxonomy" id="931172"/>
    <lineage>
        <taxon>Eukaryota</taxon>
        <taxon>Metazoa</taxon>
        <taxon>Ecdysozoa</taxon>
        <taxon>Arthropoda</taxon>
        <taxon>Chelicerata</taxon>
        <taxon>Arachnida</taxon>
        <taxon>Araneae</taxon>
        <taxon>Araneomorphae</taxon>
        <taxon>Entelegynae</taxon>
        <taxon>Araneoidea</taxon>
        <taxon>Linyphiidae</taxon>
        <taxon>Erigoninae</taxon>
        <taxon>Oedothorax</taxon>
    </lineage>
</organism>
<dbReference type="InterPro" id="IPR001599">
    <property type="entry name" value="Macroglobln_a2"/>
</dbReference>
<comment type="similarity">
    <text evidence="2">Belongs to the protease inhibitor I39 (alpha-2-macroglobulin) family.</text>
</comment>
<dbReference type="Pfam" id="PF00207">
    <property type="entry name" value="A2M"/>
    <property type="match status" value="1"/>
</dbReference>
<evidence type="ECO:0000256" key="12">
    <source>
        <dbReference type="SAM" id="MobiDB-lite"/>
    </source>
</evidence>
<dbReference type="Pfam" id="PF07678">
    <property type="entry name" value="TED_complement"/>
    <property type="match status" value="1"/>
</dbReference>
<evidence type="ECO:0000256" key="2">
    <source>
        <dbReference type="ARBA" id="ARBA00010952"/>
    </source>
</evidence>
<evidence type="ECO:0000256" key="1">
    <source>
        <dbReference type="ARBA" id="ARBA00004613"/>
    </source>
</evidence>
<evidence type="ECO:0000256" key="13">
    <source>
        <dbReference type="SAM" id="SignalP"/>
    </source>
</evidence>
<comment type="caution">
    <text evidence="17">The sequence shown here is derived from an EMBL/GenBank/DDBJ whole genome shotgun (WGS) entry which is preliminary data.</text>
</comment>
<dbReference type="InterPro" id="IPR041555">
    <property type="entry name" value="MG3"/>
</dbReference>
<dbReference type="InterPro" id="IPR013783">
    <property type="entry name" value="Ig-like_fold"/>
</dbReference>
<comment type="subunit">
    <text evidence="10">Heterodimer of a TEP1-N chain and an TEP1-C chain non-covalently linked. Forms a complex composed of TEP1-N and TEP1-C heterodimer, LRIM1 and APL1C; the interaction stabilizes TEP1-N and TEP1-C heterodimer, prevents its binding to tissues while circulating in the hemolymph and protects the thioester bond from hydrolysis. Mature TEP1 and to a lesser extent full-length TEP1 interact with SPCLIP1; the interaction is induced by microbial infection.</text>
</comment>
<dbReference type="Gene3D" id="2.60.40.10">
    <property type="entry name" value="Immunoglobulins"/>
    <property type="match status" value="2"/>
</dbReference>
<protein>
    <recommendedName>
        <fullName evidence="11">TEP1-F</fullName>
    </recommendedName>
</protein>
<feature type="signal peptide" evidence="13">
    <location>
        <begin position="1"/>
        <end position="19"/>
    </location>
</feature>
<proteinExistence type="inferred from homology"/>
<dbReference type="InterPro" id="IPR014756">
    <property type="entry name" value="Ig_E-set"/>
</dbReference>
<evidence type="ECO:0000256" key="9">
    <source>
        <dbReference type="ARBA" id="ARBA00057615"/>
    </source>
</evidence>
<evidence type="ECO:0000256" key="10">
    <source>
        <dbReference type="ARBA" id="ARBA00063781"/>
    </source>
</evidence>
<evidence type="ECO:0000256" key="8">
    <source>
        <dbReference type="ARBA" id="ARBA00023180"/>
    </source>
</evidence>
<keyword evidence="8" id="KW-0325">Glycoprotein</keyword>
<dbReference type="Pfam" id="PF07703">
    <property type="entry name" value="A2M_BRD"/>
    <property type="match status" value="1"/>
</dbReference>
<comment type="subcellular location">
    <subcellularLocation>
        <location evidence="1">Secreted</location>
    </subcellularLocation>
</comment>
<feature type="domain" description="Alpha-macroglobulin receptor-binding" evidence="16">
    <location>
        <begin position="1400"/>
        <end position="1489"/>
    </location>
</feature>
<feature type="compositionally biased region" description="Basic and acidic residues" evidence="12">
    <location>
        <begin position="1584"/>
        <end position="1597"/>
    </location>
</feature>
<feature type="region of interest" description="Disordered" evidence="12">
    <location>
        <begin position="1532"/>
        <end position="1620"/>
    </location>
</feature>
<keyword evidence="5 13" id="KW-0732">Signal</keyword>
<dbReference type="InterPro" id="IPR050473">
    <property type="entry name" value="A2M/Complement_sys"/>
</dbReference>
<evidence type="ECO:0000259" key="14">
    <source>
        <dbReference type="SMART" id="SM01359"/>
    </source>
</evidence>
<dbReference type="InterPro" id="IPR011626">
    <property type="entry name" value="Alpha-macroglobulin_TED"/>
</dbReference>
<accession>A0AAV6VE59</accession>
<dbReference type="InterPro" id="IPR008930">
    <property type="entry name" value="Terpenoid_cyclase/PrenylTrfase"/>
</dbReference>
<gene>
    <name evidence="17" type="ORF">JTE90_013658</name>
</gene>
<dbReference type="InterPro" id="IPR047565">
    <property type="entry name" value="Alpha-macroglob_thiol-ester_cl"/>
</dbReference>
<feature type="domain" description="Alpha-2-macroglobulin" evidence="15">
    <location>
        <begin position="788"/>
        <end position="878"/>
    </location>
</feature>
<feature type="chain" id="PRO_5043338932" description="TEP1-F" evidence="13">
    <location>
        <begin position="20"/>
        <end position="1736"/>
    </location>
</feature>
<dbReference type="Gene3D" id="2.20.130.20">
    <property type="match status" value="1"/>
</dbReference>
<dbReference type="PANTHER" id="PTHR11412:SF171">
    <property type="entry name" value="PREGNANCY ZONE PROTEIN-LIKE PROTEIN"/>
    <property type="match status" value="1"/>
</dbReference>
<feature type="compositionally biased region" description="Polar residues" evidence="12">
    <location>
        <begin position="1532"/>
        <end position="1582"/>
    </location>
</feature>
<dbReference type="Gene3D" id="6.20.50.160">
    <property type="match status" value="1"/>
</dbReference>
<dbReference type="Pfam" id="PF01835">
    <property type="entry name" value="MG2"/>
    <property type="match status" value="1"/>
</dbReference>
<name>A0AAV6VE59_9ARAC</name>
<dbReference type="Gene3D" id="2.60.40.1930">
    <property type="match status" value="2"/>
</dbReference>
<feature type="region of interest" description="Disordered" evidence="12">
    <location>
        <begin position="1496"/>
        <end position="1518"/>
    </location>
</feature>
<dbReference type="SMART" id="SM01419">
    <property type="entry name" value="Thiol-ester_cl"/>
    <property type="match status" value="1"/>
</dbReference>
<evidence type="ECO:0000256" key="5">
    <source>
        <dbReference type="ARBA" id="ARBA00022729"/>
    </source>
</evidence>
<evidence type="ECO:0000256" key="3">
    <source>
        <dbReference type="ARBA" id="ARBA00022525"/>
    </source>
</evidence>
<keyword evidence="7" id="KW-1015">Disulfide bond</keyword>
<dbReference type="SUPFAM" id="SSF81296">
    <property type="entry name" value="E set domains"/>
    <property type="match status" value="1"/>
</dbReference>
<dbReference type="InterPro" id="IPR011625">
    <property type="entry name" value="A2M_N_BRD"/>
</dbReference>
<dbReference type="GO" id="GO:0005615">
    <property type="term" value="C:extracellular space"/>
    <property type="evidence" value="ECO:0007669"/>
    <property type="project" value="InterPro"/>
</dbReference>
<keyword evidence="4" id="KW-0646">Protease inhibitor</keyword>
<evidence type="ECO:0000256" key="6">
    <source>
        <dbReference type="ARBA" id="ARBA00022900"/>
    </source>
</evidence>
<dbReference type="GO" id="GO:0004867">
    <property type="term" value="F:serine-type endopeptidase inhibitor activity"/>
    <property type="evidence" value="ECO:0007669"/>
    <property type="project" value="UniProtKB-KW"/>
</dbReference>